<gene>
    <name evidence="1" type="ORF">H0H81_012151</name>
</gene>
<reference evidence="1" key="1">
    <citation type="submission" date="2021-02" db="EMBL/GenBank/DDBJ databases">
        <authorList>
            <person name="Nieuwenhuis M."/>
            <person name="Van De Peppel L.J.J."/>
        </authorList>
    </citation>
    <scope>NUCLEOTIDE SEQUENCE</scope>
    <source>
        <strain evidence="1">D49</strain>
    </source>
</reference>
<accession>A0A9P7FUD3</accession>
<reference evidence="1" key="2">
    <citation type="submission" date="2021-10" db="EMBL/GenBank/DDBJ databases">
        <title>Phylogenomics reveals ancestral predisposition of the termite-cultivated fungus Termitomyces towards a domesticated lifestyle.</title>
        <authorList>
            <person name="Auxier B."/>
            <person name="Grum-Grzhimaylo A."/>
            <person name="Cardenas M.E."/>
            <person name="Lodge J.D."/>
            <person name="Laessoe T."/>
            <person name="Pedersen O."/>
            <person name="Smith M.E."/>
            <person name="Kuyper T.W."/>
            <person name="Franco-Molano E.A."/>
            <person name="Baroni T.J."/>
            <person name="Aanen D.K."/>
        </authorList>
    </citation>
    <scope>NUCLEOTIDE SEQUENCE</scope>
    <source>
        <strain evidence="1">D49</strain>
    </source>
</reference>
<dbReference type="AlphaFoldDB" id="A0A9P7FUD3"/>
<proteinExistence type="predicted"/>
<evidence type="ECO:0000313" key="2">
    <source>
        <dbReference type="Proteomes" id="UP000717328"/>
    </source>
</evidence>
<keyword evidence="2" id="KW-1185">Reference proteome</keyword>
<dbReference type="EMBL" id="JABCKI010005758">
    <property type="protein sequence ID" value="KAG5638514.1"/>
    <property type="molecule type" value="Genomic_DNA"/>
</dbReference>
<name>A0A9P7FUD3_9AGAR</name>
<evidence type="ECO:0000313" key="1">
    <source>
        <dbReference type="EMBL" id="KAG5638514.1"/>
    </source>
</evidence>
<organism evidence="1 2">
    <name type="scientific">Sphagnurus paluster</name>
    <dbReference type="NCBI Taxonomy" id="117069"/>
    <lineage>
        <taxon>Eukaryota</taxon>
        <taxon>Fungi</taxon>
        <taxon>Dikarya</taxon>
        <taxon>Basidiomycota</taxon>
        <taxon>Agaricomycotina</taxon>
        <taxon>Agaricomycetes</taxon>
        <taxon>Agaricomycetidae</taxon>
        <taxon>Agaricales</taxon>
        <taxon>Tricholomatineae</taxon>
        <taxon>Lyophyllaceae</taxon>
        <taxon>Sphagnurus</taxon>
    </lineage>
</organism>
<sequence>MSPPNSKIVINVEHNVLPVSQGLASFNSLSIFVNFTVILTAEPHVRGLLKNPKLRPLSGQDNALFVTEAKGPDQRLESHVPQAISEMYAT</sequence>
<comment type="caution">
    <text evidence="1">The sequence shown here is derived from an EMBL/GenBank/DDBJ whole genome shotgun (WGS) entry which is preliminary data.</text>
</comment>
<dbReference type="Proteomes" id="UP000717328">
    <property type="component" value="Unassembled WGS sequence"/>
</dbReference>
<protein>
    <submittedName>
        <fullName evidence="1">Uncharacterized protein</fullName>
    </submittedName>
</protein>